<dbReference type="InterPro" id="IPR029044">
    <property type="entry name" value="Nucleotide-diphossugar_trans"/>
</dbReference>
<name>A0ABZ1SH66_9ACTN</name>
<accession>A0ABZ1SH66</accession>
<organism evidence="2 3">
    <name type="scientific">Microbispora hainanensis</name>
    <dbReference type="NCBI Taxonomy" id="568844"/>
    <lineage>
        <taxon>Bacteria</taxon>
        <taxon>Bacillati</taxon>
        <taxon>Actinomycetota</taxon>
        <taxon>Actinomycetes</taxon>
        <taxon>Streptosporangiales</taxon>
        <taxon>Streptosporangiaceae</taxon>
        <taxon>Microbispora</taxon>
    </lineage>
</organism>
<evidence type="ECO:0000313" key="3">
    <source>
        <dbReference type="Proteomes" id="UP001432011"/>
    </source>
</evidence>
<feature type="region of interest" description="Disordered" evidence="1">
    <location>
        <begin position="213"/>
        <end position="239"/>
    </location>
</feature>
<dbReference type="EMBL" id="CP108085">
    <property type="protein sequence ID" value="WUP72134.1"/>
    <property type="molecule type" value="Genomic_DNA"/>
</dbReference>
<dbReference type="RefSeq" id="WP_328708355.1">
    <property type="nucleotide sequence ID" value="NZ_CP108085.1"/>
</dbReference>
<evidence type="ECO:0000313" key="2">
    <source>
        <dbReference type="EMBL" id="WUP72134.1"/>
    </source>
</evidence>
<dbReference type="Gene3D" id="3.90.550.10">
    <property type="entry name" value="Spore Coat Polysaccharide Biosynthesis Protein SpsA, Chain A"/>
    <property type="match status" value="1"/>
</dbReference>
<sequence>MTRTATTRSAWGTWIGFESCPTLLGRLVEGFAGPWIPLEDVPVPVPVVSVASAVPASDADTARDGTLDAAPDGALDAAPDTTRDAARDAARNVTRDAAPGGTGAIGCVLLAARSPADLRRAVPLRGLLPTATRVRIAVADVPSWAAQPLPVAAPGACWRHLTEMRVTRRGRGWHLDAAFSEPVPAGDVVAHVANGLFGGCAATTPVAGLEGGVTADWRPGDPNVTLSPPGGPVPDRRDAPGCDLPLRQANGSVVAGPAVTGAAATSPGVTGAAVMSSGVTSSAATSPGVTSSAPAATGLTGSVLAGSVPAGSGSTGSVADGLLPPLDEAVINPIGFRRNPAQGIAVLAVRREGFVVTLGTDKLVRIPASGRVTDVDIARLRDVRGVEVPGPQAAEGRTGEIARVVAALSAAGIPVLAAPDPARDRALGTALATALVAVTGEALASDLRREELSIRLRRAALREHGAAARWRGLALAAGLPVPPDPKVSILLCTRRPEMVPFAVEQMERQRGVSAELIVGLHGFTAREAAIPRTRLPLTVIEAPATTPFGEVLNRMAAVASGSCLAKVDDDDWYGPDHLADLLLARRYSGADLVGSAAEFVYLEPLDVTIRRCIGTERFVPLVAGGTMLVTRAAFEAAGGFRPLARTVDGQLLQAVEAVGGRIYRTHGLGYVLRRRSAYGHTWRQPVQSFLASFQEQWRGLVFNELMEDGARWRAEVTR</sequence>
<feature type="compositionally biased region" description="Low complexity" evidence="1">
    <location>
        <begin position="67"/>
        <end position="80"/>
    </location>
</feature>
<dbReference type="GO" id="GO:0016740">
    <property type="term" value="F:transferase activity"/>
    <property type="evidence" value="ECO:0007669"/>
    <property type="project" value="UniProtKB-KW"/>
</dbReference>
<proteinExistence type="predicted"/>
<evidence type="ECO:0000256" key="1">
    <source>
        <dbReference type="SAM" id="MobiDB-lite"/>
    </source>
</evidence>
<keyword evidence="2" id="KW-0808">Transferase</keyword>
<feature type="region of interest" description="Disordered" evidence="1">
    <location>
        <begin position="58"/>
        <end position="96"/>
    </location>
</feature>
<keyword evidence="3" id="KW-1185">Reference proteome</keyword>
<feature type="compositionally biased region" description="Basic and acidic residues" evidence="1">
    <location>
        <begin position="81"/>
        <end position="94"/>
    </location>
</feature>
<dbReference type="SUPFAM" id="SSF53448">
    <property type="entry name" value="Nucleotide-diphospho-sugar transferases"/>
    <property type="match status" value="1"/>
</dbReference>
<gene>
    <name evidence="2" type="ORF">OG913_22130</name>
</gene>
<dbReference type="Proteomes" id="UP001432011">
    <property type="component" value="Chromosome"/>
</dbReference>
<reference evidence="2" key="1">
    <citation type="submission" date="2022-10" db="EMBL/GenBank/DDBJ databases">
        <title>The complete genomes of actinobacterial strains from the NBC collection.</title>
        <authorList>
            <person name="Joergensen T.S."/>
            <person name="Alvarez Arevalo M."/>
            <person name="Sterndorff E.B."/>
            <person name="Faurdal D."/>
            <person name="Vuksanovic O."/>
            <person name="Mourched A.-S."/>
            <person name="Charusanti P."/>
            <person name="Shaw S."/>
            <person name="Blin K."/>
            <person name="Weber T."/>
        </authorList>
    </citation>
    <scope>NUCLEOTIDE SEQUENCE</scope>
    <source>
        <strain evidence="2">NBC_00254</strain>
    </source>
</reference>
<protein>
    <submittedName>
        <fullName evidence="2">Glycosyl transferase family 2</fullName>
    </submittedName>
</protein>